<dbReference type="Gene3D" id="2.40.30.10">
    <property type="entry name" value="Translation factors"/>
    <property type="match status" value="1"/>
</dbReference>
<dbReference type="SUPFAM" id="SSF52343">
    <property type="entry name" value="Ferredoxin reductase-like, C-terminal NADP-linked domain"/>
    <property type="match status" value="1"/>
</dbReference>
<keyword evidence="10" id="KW-1185">Reference proteome</keyword>
<dbReference type="Gene3D" id="3.10.20.30">
    <property type="match status" value="1"/>
</dbReference>
<dbReference type="InterPro" id="IPR012675">
    <property type="entry name" value="Beta-grasp_dom_sf"/>
</dbReference>
<dbReference type="InterPro" id="IPR017927">
    <property type="entry name" value="FAD-bd_FR_type"/>
</dbReference>
<dbReference type="InterPro" id="IPR006058">
    <property type="entry name" value="2Fe2S_fd_BS"/>
</dbReference>
<feature type="domain" description="2Fe-2S ferredoxin-type" evidence="7">
    <location>
        <begin position="234"/>
        <end position="318"/>
    </location>
</feature>
<dbReference type="Proteomes" id="UP000450012">
    <property type="component" value="Unassembled WGS sequence"/>
</dbReference>
<keyword evidence="5" id="KW-0408">Iron</keyword>
<evidence type="ECO:0000256" key="6">
    <source>
        <dbReference type="ARBA" id="ARBA00023014"/>
    </source>
</evidence>
<evidence type="ECO:0000256" key="3">
    <source>
        <dbReference type="ARBA" id="ARBA00022723"/>
    </source>
</evidence>
<reference evidence="9 10" key="1">
    <citation type="submission" date="2019-12" db="EMBL/GenBank/DDBJ databases">
        <title>Novel species isolated from a subtropical stream in China.</title>
        <authorList>
            <person name="Lu H."/>
        </authorList>
    </citation>
    <scope>NUCLEOTIDE SEQUENCE [LARGE SCALE GENOMIC DNA]</scope>
    <source>
        <strain evidence="9 10">FT55W</strain>
    </source>
</reference>
<sequence>MSYVIADVIRHAPGIKEFQIRRQDGAALPPWLPGSHIIVDFSSSAGSRFSNHYSLVGMAGAANRYRIVVQREEGGKGGSRCLHDEFGPGSEIQLSGPFNSFPLEPAKPAKPARVLLVAGGIGITPLVSMAHALGAMGQPLELHYLARDRAHLVLLDELRAVDGVQVREHVSAESGRADLAALLGAYSDGDRVYACGPHGLLQGLSDAAAALAWPSTAIHVESFGARAQSGDEPLVVELSLSEMVINVQPGTSILDALIANDVFVSYECKRGECATCYAQVLQGHPQHRDVCLTPAMREQGMCTCVSWADAGTRLVLEL</sequence>
<dbReference type="EMBL" id="WWCK01000001">
    <property type="protein sequence ID" value="MYM65715.1"/>
    <property type="molecule type" value="Genomic_DNA"/>
</dbReference>
<evidence type="ECO:0000256" key="1">
    <source>
        <dbReference type="ARBA" id="ARBA00022630"/>
    </source>
</evidence>
<evidence type="ECO:0000313" key="10">
    <source>
        <dbReference type="Proteomes" id="UP000450012"/>
    </source>
</evidence>
<gene>
    <name evidence="9" type="ORF">GTP45_02565</name>
</gene>
<dbReference type="InterPro" id="IPR036010">
    <property type="entry name" value="2Fe-2S_ferredoxin-like_sf"/>
</dbReference>
<evidence type="ECO:0000256" key="5">
    <source>
        <dbReference type="ARBA" id="ARBA00023004"/>
    </source>
</evidence>
<organism evidence="9 10">
    <name type="scientific">Duganella rivi</name>
    <dbReference type="NCBI Taxonomy" id="2666083"/>
    <lineage>
        <taxon>Bacteria</taxon>
        <taxon>Pseudomonadati</taxon>
        <taxon>Pseudomonadota</taxon>
        <taxon>Betaproteobacteria</taxon>
        <taxon>Burkholderiales</taxon>
        <taxon>Oxalobacteraceae</taxon>
        <taxon>Telluria group</taxon>
        <taxon>Duganella</taxon>
    </lineage>
</organism>
<feature type="domain" description="FAD-binding FR-type" evidence="8">
    <location>
        <begin position="1"/>
        <end position="104"/>
    </location>
</feature>
<dbReference type="PROSITE" id="PS51384">
    <property type="entry name" value="FAD_FR"/>
    <property type="match status" value="1"/>
</dbReference>
<dbReference type="PANTHER" id="PTHR47354">
    <property type="entry name" value="NADH OXIDOREDUCTASE HCR"/>
    <property type="match status" value="1"/>
</dbReference>
<dbReference type="GO" id="GO:0046872">
    <property type="term" value="F:metal ion binding"/>
    <property type="evidence" value="ECO:0007669"/>
    <property type="project" value="UniProtKB-KW"/>
</dbReference>
<keyword evidence="1" id="KW-0285">Flavoprotein</keyword>
<dbReference type="InterPro" id="IPR001041">
    <property type="entry name" value="2Fe-2S_ferredoxin-type"/>
</dbReference>
<keyword evidence="6" id="KW-0411">Iron-sulfur</keyword>
<dbReference type="PROSITE" id="PS00197">
    <property type="entry name" value="2FE2S_FER_1"/>
    <property type="match status" value="1"/>
</dbReference>
<dbReference type="Gene3D" id="3.40.50.80">
    <property type="entry name" value="Nucleotide-binding domain of ferredoxin-NADP reductase (FNR) module"/>
    <property type="match status" value="1"/>
</dbReference>
<dbReference type="SUPFAM" id="SSF54292">
    <property type="entry name" value="2Fe-2S ferredoxin-like"/>
    <property type="match status" value="1"/>
</dbReference>
<accession>A0A7X4GLI1</accession>
<dbReference type="InterPro" id="IPR017938">
    <property type="entry name" value="Riboflavin_synthase-like_b-brl"/>
</dbReference>
<dbReference type="AlphaFoldDB" id="A0A7X4GLI1"/>
<dbReference type="GO" id="GO:0051537">
    <property type="term" value="F:2 iron, 2 sulfur cluster binding"/>
    <property type="evidence" value="ECO:0007669"/>
    <property type="project" value="UniProtKB-KW"/>
</dbReference>
<keyword evidence="4" id="KW-0560">Oxidoreductase</keyword>
<dbReference type="InterPro" id="IPR050415">
    <property type="entry name" value="MRET"/>
</dbReference>
<dbReference type="GO" id="GO:0016491">
    <property type="term" value="F:oxidoreductase activity"/>
    <property type="evidence" value="ECO:0007669"/>
    <property type="project" value="UniProtKB-KW"/>
</dbReference>
<evidence type="ECO:0000256" key="4">
    <source>
        <dbReference type="ARBA" id="ARBA00023002"/>
    </source>
</evidence>
<dbReference type="RefSeq" id="WP_161012296.1">
    <property type="nucleotide sequence ID" value="NZ_WWCK01000001.1"/>
</dbReference>
<evidence type="ECO:0000259" key="8">
    <source>
        <dbReference type="PROSITE" id="PS51384"/>
    </source>
</evidence>
<dbReference type="SUPFAM" id="SSF63380">
    <property type="entry name" value="Riboflavin synthase domain-like"/>
    <property type="match status" value="1"/>
</dbReference>
<comment type="caution">
    <text evidence="9">The sequence shown here is derived from an EMBL/GenBank/DDBJ whole genome shotgun (WGS) entry which is preliminary data.</text>
</comment>
<dbReference type="PROSITE" id="PS51085">
    <property type="entry name" value="2FE2S_FER_2"/>
    <property type="match status" value="1"/>
</dbReference>
<dbReference type="Pfam" id="PF00111">
    <property type="entry name" value="Fer2"/>
    <property type="match status" value="1"/>
</dbReference>
<evidence type="ECO:0000256" key="2">
    <source>
        <dbReference type="ARBA" id="ARBA00022714"/>
    </source>
</evidence>
<dbReference type="PRINTS" id="PR00409">
    <property type="entry name" value="PHDIOXRDTASE"/>
</dbReference>
<evidence type="ECO:0000313" key="9">
    <source>
        <dbReference type="EMBL" id="MYM65715.1"/>
    </source>
</evidence>
<dbReference type="InterPro" id="IPR039261">
    <property type="entry name" value="FNR_nucleotide-bd"/>
</dbReference>
<keyword evidence="3" id="KW-0479">Metal-binding</keyword>
<evidence type="ECO:0000259" key="7">
    <source>
        <dbReference type="PROSITE" id="PS51085"/>
    </source>
</evidence>
<dbReference type="PANTHER" id="PTHR47354:SF1">
    <property type="entry name" value="CARNITINE MONOOXYGENASE REDUCTASE SUBUNIT"/>
    <property type="match status" value="1"/>
</dbReference>
<dbReference type="CDD" id="cd00207">
    <property type="entry name" value="fer2"/>
    <property type="match status" value="1"/>
</dbReference>
<dbReference type="CDD" id="cd06185">
    <property type="entry name" value="PDR_like"/>
    <property type="match status" value="1"/>
</dbReference>
<name>A0A7X4GLI1_9BURK</name>
<keyword evidence="2" id="KW-0001">2Fe-2S</keyword>
<proteinExistence type="predicted"/>
<protein>
    <submittedName>
        <fullName evidence="9">2Fe-2S iron-sulfur cluster binding domain-containing protein</fullName>
    </submittedName>
</protein>